<comment type="cofactor">
    <cofactor evidence="1 6">
        <name>FAD</name>
        <dbReference type="ChEBI" id="CHEBI:57692"/>
    </cofactor>
</comment>
<evidence type="ECO:0000256" key="1">
    <source>
        <dbReference type="ARBA" id="ARBA00001974"/>
    </source>
</evidence>
<dbReference type="InterPro" id="IPR031656">
    <property type="entry name" value="DAO_C"/>
</dbReference>
<dbReference type="InterPro" id="IPR036188">
    <property type="entry name" value="FAD/NAD-bd_sf"/>
</dbReference>
<dbReference type="Pfam" id="PF01266">
    <property type="entry name" value="DAO"/>
    <property type="match status" value="1"/>
</dbReference>
<dbReference type="Proteomes" id="UP001629246">
    <property type="component" value="Unassembled WGS sequence"/>
</dbReference>
<dbReference type="InterPro" id="IPR038299">
    <property type="entry name" value="DAO_C_sf"/>
</dbReference>
<dbReference type="PROSITE" id="PS00977">
    <property type="entry name" value="FAD_G3PDH_1"/>
    <property type="match status" value="1"/>
</dbReference>
<evidence type="ECO:0000259" key="8">
    <source>
        <dbReference type="Pfam" id="PF16901"/>
    </source>
</evidence>
<evidence type="ECO:0000256" key="3">
    <source>
        <dbReference type="ARBA" id="ARBA00022630"/>
    </source>
</evidence>
<dbReference type="EMBL" id="JAQQFM010000003">
    <property type="protein sequence ID" value="MFL9923790.1"/>
    <property type="molecule type" value="Genomic_DNA"/>
</dbReference>
<name>A0ABW9A757_9BURK</name>
<dbReference type="EC" id="1.1.5.3" evidence="6"/>
<keyword evidence="4" id="KW-0274">FAD</keyword>
<sequence length="517" mass="57295">MQADKNLKCDLLVVGGGINGVGIARDAAGRGLSVVLCEQDDLASHTSSSSSKLIHGGLRYLEHYEFGLVRKALIEREVLLRAAPHIMWPMRFVMPHDKGQRPAWLIRAGMFLYDHLARRELLPGSRSLDLRRHASGEPLKPEFVRGFVYSDGWVDDARLVVLNALDAAEKGAHILTRTRCESVQQQGQLWHAELRTRSGEQIAVEARGVVNAAGPWVARFLGEAAQKKSSKSVRLVKGSHIVVKRLFEHDHAYIFQNPDGRIVFAIPYERNFTLIGTTDIEYRGPTENVAISPEEIDYLCTLSNRYFARPIAPADVVWSYAGVRPLLEDAAADASAVTRDYQLDLDTSGAPMLSVFGGKITTFRKLAEEAVDLIAPVLSNQRGSWTADACLPGGDLYGPKPENRSVREFEHFVHGLQTEFAWLAPALLLRYARAYGSRTRQMLAGCKQIADMGEEILSGLYALEVDYLMRQEWACSAADILWRRSKLGLHLPAGSAAVLDGWIAARATQQRSETQPA</sequence>
<dbReference type="InterPro" id="IPR000447">
    <property type="entry name" value="G3P_DH_FAD-dep"/>
</dbReference>
<dbReference type="NCBIfam" id="NF008899">
    <property type="entry name" value="PRK12266.1"/>
    <property type="match status" value="1"/>
</dbReference>
<protein>
    <recommendedName>
        <fullName evidence="6">Glycerol-3-phosphate dehydrogenase</fullName>
        <ecNumber evidence="6">1.1.5.3</ecNumber>
    </recommendedName>
</protein>
<feature type="domain" description="FAD dependent oxidoreductase" evidence="7">
    <location>
        <begin position="10"/>
        <end position="362"/>
    </location>
</feature>
<feature type="domain" description="Alpha-glycerophosphate oxidase C-terminal" evidence="8">
    <location>
        <begin position="386"/>
        <end position="498"/>
    </location>
</feature>
<dbReference type="PRINTS" id="PR01001">
    <property type="entry name" value="FADG3PDH"/>
</dbReference>
<dbReference type="PANTHER" id="PTHR11985:SF15">
    <property type="entry name" value="GLYCEROL-3-PHOSPHATE DEHYDROGENASE, MITOCHONDRIAL"/>
    <property type="match status" value="1"/>
</dbReference>
<proteinExistence type="inferred from homology"/>
<evidence type="ECO:0000313" key="10">
    <source>
        <dbReference type="Proteomes" id="UP001629246"/>
    </source>
</evidence>
<evidence type="ECO:0000256" key="5">
    <source>
        <dbReference type="ARBA" id="ARBA00023002"/>
    </source>
</evidence>
<dbReference type="Gene3D" id="3.50.50.60">
    <property type="entry name" value="FAD/NAD(P)-binding domain"/>
    <property type="match status" value="1"/>
</dbReference>
<comment type="caution">
    <text evidence="9">The sequence shown here is derived from an EMBL/GenBank/DDBJ whole genome shotgun (WGS) entry which is preliminary data.</text>
</comment>
<evidence type="ECO:0000313" key="9">
    <source>
        <dbReference type="EMBL" id="MFL9923790.1"/>
    </source>
</evidence>
<dbReference type="Gene3D" id="1.10.8.870">
    <property type="entry name" value="Alpha-glycerophosphate oxidase, cap domain"/>
    <property type="match status" value="1"/>
</dbReference>
<keyword evidence="3 6" id="KW-0285">Flavoprotein</keyword>
<gene>
    <name evidence="9" type="primary">glpD</name>
    <name evidence="9" type="ORF">PQR62_05935</name>
</gene>
<dbReference type="InterPro" id="IPR006076">
    <property type="entry name" value="FAD-dep_OxRdtase"/>
</dbReference>
<comment type="catalytic activity">
    <reaction evidence="6">
        <text>a quinone + sn-glycerol 3-phosphate = dihydroxyacetone phosphate + a quinol</text>
        <dbReference type="Rhea" id="RHEA:18977"/>
        <dbReference type="ChEBI" id="CHEBI:24646"/>
        <dbReference type="ChEBI" id="CHEBI:57597"/>
        <dbReference type="ChEBI" id="CHEBI:57642"/>
        <dbReference type="ChEBI" id="CHEBI:132124"/>
        <dbReference type="EC" id="1.1.5.3"/>
    </reaction>
</comment>
<dbReference type="SUPFAM" id="SSF51905">
    <property type="entry name" value="FAD/NAD(P)-binding domain"/>
    <property type="match status" value="1"/>
</dbReference>
<keyword evidence="10" id="KW-1185">Reference proteome</keyword>
<dbReference type="GO" id="GO:0004368">
    <property type="term" value="F:glycerol-3-phosphate dehydrogenase (quinone) activity"/>
    <property type="evidence" value="ECO:0007669"/>
    <property type="project" value="UniProtKB-EC"/>
</dbReference>
<accession>A0ABW9A757</accession>
<organism evidence="9 10">
    <name type="scientific">Herbaspirillum lusitanum</name>
    <dbReference type="NCBI Taxonomy" id="213312"/>
    <lineage>
        <taxon>Bacteria</taxon>
        <taxon>Pseudomonadati</taxon>
        <taxon>Pseudomonadota</taxon>
        <taxon>Betaproteobacteria</taxon>
        <taxon>Burkholderiales</taxon>
        <taxon>Oxalobacteraceae</taxon>
        <taxon>Herbaspirillum</taxon>
    </lineage>
</organism>
<keyword evidence="5 6" id="KW-0560">Oxidoreductase</keyword>
<dbReference type="NCBIfam" id="NF009906">
    <property type="entry name" value="PRK13369.1"/>
    <property type="match status" value="1"/>
</dbReference>
<dbReference type="Gene3D" id="3.30.9.10">
    <property type="entry name" value="D-Amino Acid Oxidase, subunit A, domain 2"/>
    <property type="match status" value="1"/>
</dbReference>
<evidence type="ECO:0000259" key="7">
    <source>
        <dbReference type="Pfam" id="PF01266"/>
    </source>
</evidence>
<evidence type="ECO:0000256" key="2">
    <source>
        <dbReference type="ARBA" id="ARBA00007330"/>
    </source>
</evidence>
<dbReference type="Pfam" id="PF16901">
    <property type="entry name" value="DAO_C"/>
    <property type="match status" value="1"/>
</dbReference>
<evidence type="ECO:0000256" key="4">
    <source>
        <dbReference type="ARBA" id="ARBA00022827"/>
    </source>
</evidence>
<reference evidence="9 10" key="1">
    <citation type="journal article" date="2024" name="Chem. Sci.">
        <title>Discovery of megapolipeptins by genome mining of a Burkholderiales bacteria collection.</title>
        <authorList>
            <person name="Paulo B.S."/>
            <person name="Recchia M.J.J."/>
            <person name="Lee S."/>
            <person name="Fergusson C.H."/>
            <person name="Romanowski S.B."/>
            <person name="Hernandez A."/>
            <person name="Krull N."/>
            <person name="Liu D.Y."/>
            <person name="Cavanagh H."/>
            <person name="Bos A."/>
            <person name="Gray C.A."/>
            <person name="Murphy B.T."/>
            <person name="Linington R.G."/>
            <person name="Eustaquio A.S."/>
        </authorList>
    </citation>
    <scope>NUCLEOTIDE SEQUENCE [LARGE SCALE GENOMIC DNA]</scope>
    <source>
        <strain evidence="9 10">RL21-008-BIB-A</strain>
    </source>
</reference>
<comment type="similarity">
    <text evidence="2 6">Belongs to the FAD-dependent glycerol-3-phosphate dehydrogenase family.</text>
</comment>
<dbReference type="Gene3D" id="6.10.250.1890">
    <property type="match status" value="1"/>
</dbReference>
<evidence type="ECO:0000256" key="6">
    <source>
        <dbReference type="RuleBase" id="RU361217"/>
    </source>
</evidence>
<dbReference type="PANTHER" id="PTHR11985">
    <property type="entry name" value="GLYCEROL-3-PHOSPHATE DEHYDROGENASE"/>
    <property type="match status" value="1"/>
</dbReference>
<dbReference type="RefSeq" id="WP_408155784.1">
    <property type="nucleotide sequence ID" value="NZ_JAQQFM010000003.1"/>
</dbReference>